<evidence type="ECO:0000313" key="2">
    <source>
        <dbReference type="Proteomes" id="UP000526003"/>
    </source>
</evidence>
<sequence>MYAYFPKSNTYWAYDENLQLQAIAYVELDELRSCSVSDINALLAESCCGLQSIPSLRYEVLGTDNGRCLCMVTGDISDLLDEGTAQSCSFEISRNEILMSFARLLGWSDAQTAHAADNLLAEVGDESIVVLSNGKCLRMPATPSAVEYVRLTQLQFELGRWYASDFRTTGPELLFQVLTAAGASPNLI</sequence>
<evidence type="ECO:0000313" key="1">
    <source>
        <dbReference type="EMBL" id="MBC2692691.1"/>
    </source>
</evidence>
<gene>
    <name evidence="1" type="ORF">H7995_23155</name>
</gene>
<name>A0A7X1GHW2_9PSED</name>
<proteinExistence type="predicted"/>
<reference evidence="1 2" key="1">
    <citation type="submission" date="2020-08" db="EMBL/GenBank/DDBJ databases">
        <title>Pseudomonas sp. nov.</title>
        <authorList>
            <person name="Gieschler S."/>
            <person name="Fiedler G."/>
            <person name="Brinks E."/>
            <person name="Boehnlein C."/>
            <person name="Franz C.M.A.P."/>
            <person name="Kabisch J."/>
        </authorList>
    </citation>
    <scope>NUCLEOTIDE SEQUENCE [LARGE SCALE GENOMIC DNA]</scope>
    <source>
        <strain evidence="1 2">MBT-1</strain>
    </source>
</reference>
<organism evidence="1 2">
    <name type="scientific">Pseudomonas kielensis</name>
    <dbReference type="NCBI Taxonomy" id="2762577"/>
    <lineage>
        <taxon>Bacteria</taxon>
        <taxon>Pseudomonadati</taxon>
        <taxon>Pseudomonadota</taxon>
        <taxon>Gammaproteobacteria</taxon>
        <taxon>Pseudomonadales</taxon>
        <taxon>Pseudomonadaceae</taxon>
        <taxon>Pseudomonas</taxon>
    </lineage>
</organism>
<comment type="caution">
    <text evidence="1">The sequence shown here is derived from an EMBL/GenBank/DDBJ whole genome shotgun (WGS) entry which is preliminary data.</text>
</comment>
<dbReference type="RefSeq" id="WP_185818965.1">
    <property type="nucleotide sequence ID" value="NZ_JACMYG010000031.1"/>
</dbReference>
<dbReference type="Proteomes" id="UP000526003">
    <property type="component" value="Unassembled WGS sequence"/>
</dbReference>
<keyword evidence="2" id="KW-1185">Reference proteome</keyword>
<accession>A0A7X1GHW2</accession>
<dbReference type="EMBL" id="JACMYG010000031">
    <property type="protein sequence ID" value="MBC2692691.1"/>
    <property type="molecule type" value="Genomic_DNA"/>
</dbReference>
<protein>
    <submittedName>
        <fullName evidence="1">Uncharacterized protein</fullName>
    </submittedName>
</protein>
<dbReference type="AlphaFoldDB" id="A0A7X1GHW2"/>